<feature type="non-terminal residue" evidence="2">
    <location>
        <position position="59"/>
    </location>
</feature>
<evidence type="ECO:0000313" key="2">
    <source>
        <dbReference type="EMBL" id="GCC41152.1"/>
    </source>
</evidence>
<sequence length="59" mass="6643">MRAPADNRRRDDPRLPAQSRGPGGGPHHPDPGNSASVPSEHTRSTPLLPEWRNRSRERR</sequence>
<feature type="compositionally biased region" description="Basic and acidic residues" evidence="1">
    <location>
        <begin position="1"/>
        <end position="14"/>
    </location>
</feature>
<protein>
    <submittedName>
        <fullName evidence="2">Uncharacterized protein</fullName>
    </submittedName>
</protein>
<reference evidence="2 3" key="1">
    <citation type="journal article" date="2018" name="Nat. Ecol. Evol.">
        <title>Shark genomes provide insights into elasmobranch evolution and the origin of vertebrates.</title>
        <authorList>
            <person name="Hara Y"/>
            <person name="Yamaguchi K"/>
            <person name="Onimaru K"/>
            <person name="Kadota M"/>
            <person name="Koyanagi M"/>
            <person name="Keeley SD"/>
            <person name="Tatsumi K"/>
            <person name="Tanaka K"/>
            <person name="Motone F"/>
            <person name="Kageyama Y"/>
            <person name="Nozu R"/>
            <person name="Adachi N"/>
            <person name="Nishimura O"/>
            <person name="Nakagawa R"/>
            <person name="Tanegashima C"/>
            <person name="Kiyatake I"/>
            <person name="Matsumoto R"/>
            <person name="Murakumo K"/>
            <person name="Nishida K"/>
            <person name="Terakita A"/>
            <person name="Kuratani S"/>
            <person name="Sato K"/>
            <person name="Hyodo S Kuraku.S."/>
        </authorList>
    </citation>
    <scope>NUCLEOTIDE SEQUENCE [LARGE SCALE GENOMIC DNA]</scope>
</reference>
<comment type="caution">
    <text evidence="2">The sequence shown here is derived from an EMBL/GenBank/DDBJ whole genome shotgun (WGS) entry which is preliminary data.</text>
</comment>
<organism evidence="2 3">
    <name type="scientific">Chiloscyllium punctatum</name>
    <name type="common">Brownbanded bambooshark</name>
    <name type="synonym">Hemiscyllium punctatum</name>
    <dbReference type="NCBI Taxonomy" id="137246"/>
    <lineage>
        <taxon>Eukaryota</taxon>
        <taxon>Metazoa</taxon>
        <taxon>Chordata</taxon>
        <taxon>Craniata</taxon>
        <taxon>Vertebrata</taxon>
        <taxon>Chondrichthyes</taxon>
        <taxon>Elasmobranchii</taxon>
        <taxon>Galeomorphii</taxon>
        <taxon>Galeoidea</taxon>
        <taxon>Orectolobiformes</taxon>
        <taxon>Hemiscylliidae</taxon>
        <taxon>Chiloscyllium</taxon>
    </lineage>
</organism>
<gene>
    <name evidence="2" type="ORF">chiPu_0025057</name>
</gene>
<dbReference type="EMBL" id="BEZZ01051371">
    <property type="protein sequence ID" value="GCC41152.1"/>
    <property type="molecule type" value="Genomic_DNA"/>
</dbReference>
<evidence type="ECO:0000313" key="3">
    <source>
        <dbReference type="Proteomes" id="UP000287033"/>
    </source>
</evidence>
<dbReference type="Proteomes" id="UP000287033">
    <property type="component" value="Unassembled WGS sequence"/>
</dbReference>
<accession>A0A401TES9</accession>
<evidence type="ECO:0000256" key="1">
    <source>
        <dbReference type="SAM" id="MobiDB-lite"/>
    </source>
</evidence>
<dbReference type="AlphaFoldDB" id="A0A401TES9"/>
<feature type="region of interest" description="Disordered" evidence="1">
    <location>
        <begin position="1"/>
        <end position="59"/>
    </location>
</feature>
<keyword evidence="3" id="KW-1185">Reference proteome</keyword>
<proteinExistence type="predicted"/>
<name>A0A401TES9_CHIPU</name>